<organism evidence="6">
    <name type="scientific">Zea mays</name>
    <name type="common">Maize</name>
    <dbReference type="NCBI Taxonomy" id="4577"/>
    <lineage>
        <taxon>Eukaryota</taxon>
        <taxon>Viridiplantae</taxon>
        <taxon>Streptophyta</taxon>
        <taxon>Embryophyta</taxon>
        <taxon>Tracheophyta</taxon>
        <taxon>Spermatophyta</taxon>
        <taxon>Magnoliopsida</taxon>
        <taxon>Liliopsida</taxon>
        <taxon>Poales</taxon>
        <taxon>Poaceae</taxon>
        <taxon>PACMAD clade</taxon>
        <taxon>Panicoideae</taxon>
        <taxon>Andropogonodae</taxon>
        <taxon>Andropogoneae</taxon>
        <taxon>Tripsacinae</taxon>
        <taxon>Zea</taxon>
    </lineage>
</organism>
<dbReference type="PANTHER" id="PTHR46665:SF6">
    <property type="entry name" value="TRANSCRIPTION FACTOR BHLH92"/>
    <property type="match status" value="1"/>
</dbReference>
<dbReference type="PROSITE" id="PS50888">
    <property type="entry name" value="BHLH"/>
    <property type="match status" value="1"/>
</dbReference>
<dbReference type="SUPFAM" id="SSF47459">
    <property type="entry name" value="HLH, helix-loop-helix DNA-binding domain"/>
    <property type="match status" value="1"/>
</dbReference>
<dbReference type="InterPro" id="IPR033121">
    <property type="entry name" value="PEPTIDASE_A1"/>
</dbReference>
<comment type="subcellular location">
    <subcellularLocation>
        <location evidence="4">Nucleus</location>
    </subcellularLocation>
</comment>
<dbReference type="SMR" id="A0A1D6L3M2"/>
<evidence type="ECO:0000256" key="2">
    <source>
        <dbReference type="ARBA" id="ARBA00023015"/>
    </source>
</evidence>
<dbReference type="InterPro" id="IPR044658">
    <property type="entry name" value="bHLH92/bHLH041-like"/>
</dbReference>
<dbReference type="ExpressionAtlas" id="A0A1D6L3M2">
    <property type="expression patterns" value="baseline and differential"/>
</dbReference>
<dbReference type="PROSITE" id="PS51319">
    <property type="entry name" value="TFIIS_N"/>
    <property type="match status" value="1"/>
</dbReference>
<dbReference type="InterPro" id="IPR036638">
    <property type="entry name" value="HLH_DNA-bd_sf"/>
</dbReference>
<evidence type="ECO:0000256" key="5">
    <source>
        <dbReference type="SAM" id="MobiDB-lite"/>
    </source>
</evidence>
<accession>A0A1D6L3M2</accession>
<proteinExistence type="inferred from homology"/>
<evidence type="ECO:0000256" key="4">
    <source>
        <dbReference type="PROSITE-ProRule" id="PRU00649"/>
    </source>
</evidence>
<comment type="similarity">
    <text evidence="1">Belongs to the bHLH protein family.</text>
</comment>
<dbReference type="InParanoid" id="A0A1D6L3M2"/>
<dbReference type="FunFam" id="2.40.70.10:FF:000044">
    <property type="entry name" value="Lysosomal aspartic protease"/>
    <property type="match status" value="1"/>
</dbReference>
<dbReference type="InterPro" id="IPR011598">
    <property type="entry name" value="bHLH_dom"/>
</dbReference>
<dbReference type="PROSITE" id="PS51767">
    <property type="entry name" value="PEPTIDASE_A1"/>
    <property type="match status" value="1"/>
</dbReference>
<evidence type="ECO:0000256" key="1">
    <source>
        <dbReference type="ARBA" id="ARBA00005510"/>
    </source>
</evidence>
<dbReference type="GO" id="GO:0005634">
    <property type="term" value="C:nucleus"/>
    <property type="evidence" value="ECO:0007669"/>
    <property type="project" value="UniProtKB-SubCell"/>
</dbReference>
<dbReference type="SUPFAM" id="SSF47676">
    <property type="entry name" value="Conserved domain common to transcription factors TFIIS, elongin A, CRSP70"/>
    <property type="match status" value="1"/>
</dbReference>
<dbReference type="InterPro" id="IPR017923">
    <property type="entry name" value="TFIIS_N"/>
</dbReference>
<reference evidence="6" key="1">
    <citation type="submission" date="2015-12" db="EMBL/GenBank/DDBJ databases">
        <title>Update maize B73 reference genome by single molecule sequencing technologies.</title>
        <authorList>
            <consortium name="Maize Genome Sequencing Project"/>
            <person name="Ware D."/>
        </authorList>
    </citation>
    <scope>NUCLEOTIDE SEQUENCE [LARGE SCALE GENOMIC DNA]</scope>
    <source>
        <tissue evidence="6">Seedling</tissue>
    </source>
</reference>
<dbReference type="SUPFAM" id="SSF50630">
    <property type="entry name" value="Acid proteases"/>
    <property type="match status" value="1"/>
</dbReference>
<dbReference type="GO" id="GO:0046983">
    <property type="term" value="F:protein dimerization activity"/>
    <property type="evidence" value="ECO:0007669"/>
    <property type="project" value="InterPro"/>
</dbReference>
<dbReference type="Pfam" id="PF00026">
    <property type="entry name" value="Asp"/>
    <property type="match status" value="1"/>
</dbReference>
<keyword evidence="4" id="KW-0539">Nucleus</keyword>
<dbReference type="IntAct" id="A0A1D6L3M2">
    <property type="interactions" value="1"/>
</dbReference>
<dbReference type="SMART" id="SM00353">
    <property type="entry name" value="HLH"/>
    <property type="match status" value="1"/>
</dbReference>
<dbReference type="Gene3D" id="2.40.70.10">
    <property type="entry name" value="Acid Proteases"/>
    <property type="match status" value="1"/>
</dbReference>
<name>A0A1D6L3M2_MAIZE</name>
<gene>
    <name evidence="6" type="ORF">ZEAMMB73_Zm00001d033957</name>
</gene>
<sequence>MQMDSYNYNYASFFHDEAPSFYPHVAVPPSPELPIGLIASPGEPEPPFAPPMPASFQDYTGAVGVGVGVRAPFGGASVHGQAIDALGGGDGQREQSMAMAEDGEEPAPRRRQPAGGPAAAAVESSRGFRHMMRERQRREKLSQSYADLHALVAARSRGDKNSIVQAAAVYIHELRGARDQLQRRNEELKARILGHDAGQQCVKVQFEVDEPASAIDSMIGALRRLKGMDVRARGIRSSLSGRRLWTEMNVETTDMDIGHHVNGLRKHPSNEVWQLVKLLVRKWKEIVDDWVRLHNSGGDGSGSIICDGDSPDKVQSKYHQNTHALGIPPTFFAIGTWYSSEHDFNGGNCDQARRHRVVVESREAMPLSFDNSTTEDSAAAVKPKPKVRVRKNPMKQSCFDFTKVDAVLLPIVFLLVRPNVGKSALFNRIIASLRANQLCERLPSPNGESTIDCHQISKMPNLAFTIANKTFTLTPEQYIVKLEQAGQTICISGFMAFDVPPPRGPLWILGDVFMGVYHTVFDFGENMIGFAKSA</sequence>
<dbReference type="Pfam" id="PF00010">
    <property type="entry name" value="HLH"/>
    <property type="match status" value="1"/>
</dbReference>
<dbReference type="EMBL" id="CM007647">
    <property type="protein sequence ID" value="ONM09044.1"/>
    <property type="molecule type" value="Genomic_DNA"/>
</dbReference>
<evidence type="ECO:0000313" key="6">
    <source>
        <dbReference type="EMBL" id="ONM09044.1"/>
    </source>
</evidence>
<keyword evidence="2" id="KW-0805">Transcription regulation</keyword>
<feature type="region of interest" description="Disordered" evidence="5">
    <location>
        <begin position="84"/>
        <end position="124"/>
    </location>
</feature>
<keyword evidence="3" id="KW-0804">Transcription</keyword>
<feature type="compositionally biased region" description="Low complexity" evidence="5">
    <location>
        <begin position="113"/>
        <end position="123"/>
    </location>
</feature>
<dbReference type="Gene3D" id="4.10.280.10">
    <property type="entry name" value="Helix-loop-helix DNA-binding domain"/>
    <property type="match status" value="1"/>
</dbReference>
<dbReference type="GO" id="GO:0003677">
    <property type="term" value="F:DNA binding"/>
    <property type="evidence" value="ECO:0007669"/>
    <property type="project" value="UniProtKB-KW"/>
</dbReference>
<dbReference type="STRING" id="4577.A0A1D6L3M2"/>
<dbReference type="InterPro" id="IPR021109">
    <property type="entry name" value="Peptidase_aspartic_dom_sf"/>
</dbReference>
<dbReference type="Pfam" id="PF08711">
    <property type="entry name" value="Med26"/>
    <property type="match status" value="1"/>
</dbReference>
<protein>
    <submittedName>
        <fullName evidence="6">Helix-loop-helix DNA-binding domain containing protein</fullName>
    </submittedName>
</protein>
<dbReference type="InterPro" id="IPR035441">
    <property type="entry name" value="TFIIS/LEDGF_dom_sf"/>
</dbReference>
<dbReference type="Gene3D" id="1.20.930.10">
    <property type="entry name" value="Conserved domain common to transcription factors TFIIS, elongin A, CRSP70"/>
    <property type="match status" value="1"/>
</dbReference>
<dbReference type="PANTHER" id="PTHR46665">
    <property type="entry name" value="TRANSCRIPTION FACTOR BHLH041-RELATED-RELATED"/>
    <property type="match status" value="1"/>
</dbReference>
<dbReference type="AlphaFoldDB" id="A0A1D6L3M2"/>
<evidence type="ECO:0000256" key="3">
    <source>
        <dbReference type="ARBA" id="ARBA00023163"/>
    </source>
</evidence>
<keyword evidence="6" id="KW-0238">DNA-binding</keyword>